<dbReference type="EMBL" id="UXUI01009262">
    <property type="protein sequence ID" value="VDD93347.1"/>
    <property type="molecule type" value="Genomic_DNA"/>
</dbReference>
<accession>A0A0N4VDD5</accession>
<evidence type="ECO:0000313" key="4">
    <source>
        <dbReference type="WBParaSite" id="EVEC_0000861401-mRNA-1"/>
    </source>
</evidence>
<organism evidence="4">
    <name type="scientific">Enterobius vermicularis</name>
    <name type="common">Human pinworm</name>
    <dbReference type="NCBI Taxonomy" id="51028"/>
    <lineage>
        <taxon>Eukaryota</taxon>
        <taxon>Metazoa</taxon>
        <taxon>Ecdysozoa</taxon>
        <taxon>Nematoda</taxon>
        <taxon>Chromadorea</taxon>
        <taxon>Rhabditida</taxon>
        <taxon>Spirurina</taxon>
        <taxon>Oxyuridomorpha</taxon>
        <taxon>Oxyuroidea</taxon>
        <taxon>Oxyuridae</taxon>
        <taxon>Enterobius</taxon>
    </lineage>
</organism>
<protein>
    <submittedName>
        <fullName evidence="2 4">Uncharacterized protein</fullName>
    </submittedName>
</protein>
<name>A0A0N4VDD5_ENTVE</name>
<reference evidence="2 3" key="2">
    <citation type="submission" date="2018-10" db="EMBL/GenBank/DDBJ databases">
        <authorList>
            <consortium name="Pathogen Informatics"/>
        </authorList>
    </citation>
    <scope>NUCLEOTIDE SEQUENCE [LARGE SCALE GENOMIC DNA]</scope>
</reference>
<gene>
    <name evidence="2" type="ORF">EVEC_LOCUS8098</name>
</gene>
<proteinExistence type="predicted"/>
<dbReference type="WBParaSite" id="EVEC_0000861401-mRNA-1">
    <property type="protein sequence ID" value="EVEC_0000861401-mRNA-1"/>
    <property type="gene ID" value="EVEC_0000861401"/>
</dbReference>
<dbReference type="Proteomes" id="UP000274131">
    <property type="component" value="Unassembled WGS sequence"/>
</dbReference>
<reference evidence="4" key="1">
    <citation type="submission" date="2017-02" db="UniProtKB">
        <authorList>
            <consortium name="WormBaseParasite"/>
        </authorList>
    </citation>
    <scope>IDENTIFICATION</scope>
</reference>
<evidence type="ECO:0000256" key="1">
    <source>
        <dbReference type="SAM" id="MobiDB-lite"/>
    </source>
</evidence>
<sequence length="99" mass="11005">MFPAGTPSEGHTTWVTSTATDKGGRLSWSDVQALKPLVNYHVAQVQPACYILALDLARVEEELLDQVPLIMRADKSPALDPHIFDVIEVRSYKQVMIRG</sequence>
<feature type="compositionally biased region" description="Polar residues" evidence="1">
    <location>
        <begin position="9"/>
        <end position="20"/>
    </location>
</feature>
<evidence type="ECO:0000313" key="2">
    <source>
        <dbReference type="EMBL" id="VDD93347.1"/>
    </source>
</evidence>
<dbReference type="AlphaFoldDB" id="A0A0N4VDD5"/>
<keyword evidence="3" id="KW-1185">Reference proteome</keyword>
<feature type="region of interest" description="Disordered" evidence="1">
    <location>
        <begin position="1"/>
        <end position="22"/>
    </location>
</feature>
<evidence type="ECO:0000313" key="3">
    <source>
        <dbReference type="Proteomes" id="UP000274131"/>
    </source>
</evidence>